<sequence>MSDSRGEQVPALVEPLVRLSRRSSSLSRMEEVKLIDRSTAHTFSFCDCRAKAKGLIEPVVDEKDVVLRNVSPNSEEVSSKLSPRVVATFRSCLLFTARSACCTARNASSTEWEVTLARMPPNFKLPELVLCTECSGEFTRALAPAAVLRWQAMSAGRGERGERGQPGLALPHFSDHPCRLRGDAPADAGAPFAAPLLWTAAAGAGDRALPARLLL</sequence>
<dbReference type="EMBL" id="HBIQ01057741">
    <property type="protein sequence ID" value="CAE0564966.1"/>
    <property type="molecule type" value="Transcribed_RNA"/>
</dbReference>
<name>A0A7S3SU01_9SPIT</name>
<protein>
    <submittedName>
        <fullName evidence="1">Uncharacterized protein</fullName>
    </submittedName>
</protein>
<accession>A0A7S3SU01</accession>
<dbReference type="AlphaFoldDB" id="A0A7S3SU01"/>
<proteinExistence type="predicted"/>
<reference evidence="1" key="1">
    <citation type="submission" date="2021-01" db="EMBL/GenBank/DDBJ databases">
        <authorList>
            <person name="Corre E."/>
            <person name="Pelletier E."/>
            <person name="Niang G."/>
            <person name="Scheremetjew M."/>
            <person name="Finn R."/>
            <person name="Kale V."/>
            <person name="Holt S."/>
            <person name="Cochrane G."/>
            <person name="Meng A."/>
            <person name="Brown T."/>
            <person name="Cohen L."/>
        </authorList>
    </citation>
    <scope>NUCLEOTIDE SEQUENCE</scope>
    <source>
        <strain evidence="1">SPMC142</strain>
    </source>
</reference>
<gene>
    <name evidence="1" type="ORF">SACU0126_LOCUS18375</name>
</gene>
<organism evidence="1">
    <name type="scientific">Strombidinopsis acuminata</name>
    <dbReference type="NCBI Taxonomy" id="141414"/>
    <lineage>
        <taxon>Eukaryota</taxon>
        <taxon>Sar</taxon>
        <taxon>Alveolata</taxon>
        <taxon>Ciliophora</taxon>
        <taxon>Intramacronucleata</taxon>
        <taxon>Spirotrichea</taxon>
        <taxon>Choreotrichia</taxon>
        <taxon>Choreotrichida</taxon>
        <taxon>Strombidinopsidae</taxon>
        <taxon>Strombidinopsis</taxon>
    </lineage>
</organism>
<evidence type="ECO:0000313" key="1">
    <source>
        <dbReference type="EMBL" id="CAE0564966.1"/>
    </source>
</evidence>